<evidence type="ECO:0000313" key="2">
    <source>
        <dbReference type="Proteomes" id="UP000248886"/>
    </source>
</evidence>
<sequence>MEVVHPDYCLPGSDANSFLGRFQAEGADPQALKQLSEAWNASLDPEIMAILHALETLEEMPPAVGLYGFLRGVTGRNAHDVWTWCGVHRCISSRGFSKANPIPATGIPGATPCI</sequence>
<evidence type="ECO:0000313" key="1">
    <source>
        <dbReference type="EMBL" id="PZD82098.1"/>
    </source>
</evidence>
<dbReference type="AlphaFoldDB" id="A0A2W1K5C6"/>
<organism evidence="1 2">
    <name type="scientific">Acidithiobacillus ferrooxidans</name>
    <name type="common">Thiobacillus ferrooxidans</name>
    <dbReference type="NCBI Taxonomy" id="920"/>
    <lineage>
        <taxon>Bacteria</taxon>
        <taxon>Pseudomonadati</taxon>
        <taxon>Pseudomonadota</taxon>
        <taxon>Acidithiobacillia</taxon>
        <taxon>Acidithiobacillales</taxon>
        <taxon>Acidithiobacillaceae</taxon>
        <taxon>Acidithiobacillus</taxon>
    </lineage>
</organism>
<name>A0A2W1K5C6_ACIFR</name>
<reference evidence="1 2" key="1">
    <citation type="submission" date="2018-06" db="EMBL/GenBank/DDBJ databases">
        <title>Draft sequence of Acidithiobacillus ferrooxidans CCM 4253.</title>
        <authorList>
            <person name="Moya-Beltran A."/>
            <person name="Castro M."/>
            <person name="Covarrubias P.C."/>
            <person name="Issotta F."/>
            <person name="Janiczek O."/>
            <person name="Mandl M."/>
            <person name="Kucera J."/>
            <person name="Quatrini R."/>
        </authorList>
    </citation>
    <scope>NUCLEOTIDE SEQUENCE [LARGE SCALE GENOMIC DNA]</scope>
    <source>
        <strain evidence="1 2">CCM 4253</strain>
    </source>
</reference>
<dbReference type="Proteomes" id="UP000248886">
    <property type="component" value="Unassembled WGS sequence"/>
</dbReference>
<comment type="caution">
    <text evidence="1">The sequence shown here is derived from an EMBL/GenBank/DDBJ whole genome shotgun (WGS) entry which is preliminary data.</text>
</comment>
<gene>
    <name evidence="1" type="ORF">DN052_03405</name>
</gene>
<dbReference type="EMBL" id="QKQP01000001">
    <property type="protein sequence ID" value="PZD82098.1"/>
    <property type="molecule type" value="Genomic_DNA"/>
</dbReference>
<accession>A0A2W1K5C6</accession>
<proteinExistence type="predicted"/>
<protein>
    <submittedName>
        <fullName evidence="1">Uncharacterized protein</fullName>
    </submittedName>
</protein>